<feature type="transmembrane region" description="Helical" evidence="8">
    <location>
        <begin position="169"/>
        <end position="190"/>
    </location>
</feature>
<feature type="transmembrane region" description="Helical" evidence="8">
    <location>
        <begin position="308"/>
        <end position="329"/>
    </location>
</feature>
<comment type="similarity">
    <text evidence="2">Belongs to the major facilitator superfamily. Vesicular transporter family.</text>
</comment>
<accession>A0A8J4YPD9</accession>
<dbReference type="OrthoDB" id="446368at2759"/>
<feature type="transmembrane region" description="Helical" evidence="8">
    <location>
        <begin position="106"/>
        <end position="129"/>
    </location>
</feature>
<keyword evidence="4 8" id="KW-0812">Transmembrane</keyword>
<protein>
    <submittedName>
        <fullName evidence="11">MFS-type transporter SLC18B1</fullName>
    </submittedName>
</protein>
<organism evidence="11 12">
    <name type="scientific">Chionoecetes opilio</name>
    <name type="common">Atlantic snow crab</name>
    <name type="synonym">Cancer opilio</name>
    <dbReference type="NCBI Taxonomy" id="41210"/>
    <lineage>
        <taxon>Eukaryota</taxon>
        <taxon>Metazoa</taxon>
        <taxon>Ecdysozoa</taxon>
        <taxon>Arthropoda</taxon>
        <taxon>Crustacea</taxon>
        <taxon>Multicrustacea</taxon>
        <taxon>Malacostraca</taxon>
        <taxon>Eumalacostraca</taxon>
        <taxon>Eucarida</taxon>
        <taxon>Decapoda</taxon>
        <taxon>Pleocyemata</taxon>
        <taxon>Brachyura</taxon>
        <taxon>Eubrachyura</taxon>
        <taxon>Majoidea</taxon>
        <taxon>Majidae</taxon>
        <taxon>Chionoecetes</taxon>
    </lineage>
</organism>
<evidence type="ECO:0000256" key="5">
    <source>
        <dbReference type="ARBA" id="ARBA00022775"/>
    </source>
</evidence>
<dbReference type="EMBL" id="JACEEZ010004941">
    <property type="protein sequence ID" value="KAG0726014.1"/>
    <property type="molecule type" value="Genomic_DNA"/>
</dbReference>
<feature type="transmembrane region" description="Helical" evidence="8">
    <location>
        <begin position="350"/>
        <end position="375"/>
    </location>
</feature>
<feature type="transmembrane region" description="Helical" evidence="8">
    <location>
        <begin position="211"/>
        <end position="237"/>
    </location>
</feature>
<keyword evidence="6 8" id="KW-1133">Transmembrane helix</keyword>
<dbReference type="SUPFAM" id="SSF103473">
    <property type="entry name" value="MFS general substrate transporter"/>
    <property type="match status" value="1"/>
</dbReference>
<feature type="transmembrane region" description="Helical" evidence="8">
    <location>
        <begin position="249"/>
        <end position="269"/>
    </location>
</feature>
<evidence type="ECO:0000256" key="2">
    <source>
        <dbReference type="ARBA" id="ARBA00006829"/>
    </source>
</evidence>
<dbReference type="PANTHER" id="PTHR23506:SF26">
    <property type="entry name" value="MFS-TYPE TRANSPORTER SLC18B1"/>
    <property type="match status" value="1"/>
</dbReference>
<feature type="chain" id="PRO_5035327971" evidence="9">
    <location>
        <begin position="23"/>
        <end position="482"/>
    </location>
</feature>
<keyword evidence="12" id="KW-1185">Reference proteome</keyword>
<evidence type="ECO:0000256" key="9">
    <source>
        <dbReference type="SAM" id="SignalP"/>
    </source>
</evidence>
<evidence type="ECO:0000259" key="10">
    <source>
        <dbReference type="PROSITE" id="PS50850"/>
    </source>
</evidence>
<evidence type="ECO:0000256" key="7">
    <source>
        <dbReference type="ARBA" id="ARBA00023136"/>
    </source>
</evidence>
<dbReference type="InterPro" id="IPR036259">
    <property type="entry name" value="MFS_trans_sf"/>
</dbReference>
<dbReference type="Proteomes" id="UP000770661">
    <property type="component" value="Unassembled WGS sequence"/>
</dbReference>
<evidence type="ECO:0000256" key="3">
    <source>
        <dbReference type="ARBA" id="ARBA00022448"/>
    </source>
</evidence>
<keyword evidence="5" id="KW-0532">Neurotransmitter transport</keyword>
<evidence type="ECO:0000256" key="1">
    <source>
        <dbReference type="ARBA" id="ARBA00004141"/>
    </source>
</evidence>
<dbReference type="InterPro" id="IPR020846">
    <property type="entry name" value="MFS_dom"/>
</dbReference>
<feature type="transmembrane region" description="Helical" evidence="8">
    <location>
        <begin position="141"/>
        <end position="163"/>
    </location>
</feature>
<evidence type="ECO:0000313" key="11">
    <source>
        <dbReference type="EMBL" id="KAG0726014.1"/>
    </source>
</evidence>
<feature type="transmembrane region" description="Helical" evidence="8">
    <location>
        <begin position="46"/>
        <end position="68"/>
    </location>
</feature>
<dbReference type="PANTHER" id="PTHR23506">
    <property type="entry name" value="GH10249P"/>
    <property type="match status" value="1"/>
</dbReference>
<evidence type="ECO:0000256" key="6">
    <source>
        <dbReference type="ARBA" id="ARBA00022989"/>
    </source>
</evidence>
<evidence type="ECO:0000256" key="8">
    <source>
        <dbReference type="SAM" id="Phobius"/>
    </source>
</evidence>
<feature type="transmembrane region" description="Helical" evidence="8">
    <location>
        <begin position="281"/>
        <end position="302"/>
    </location>
</feature>
<feature type="domain" description="Major facilitator superfamily (MFS) profile" evidence="10">
    <location>
        <begin position="10"/>
        <end position="408"/>
    </location>
</feature>
<dbReference type="InterPro" id="IPR050930">
    <property type="entry name" value="MFS_Vesicular_Transporter"/>
</dbReference>
<sequence>MAYTRQQWLTLIVFAIADFCSAVCVSLQAPFYPMMAESKGATPTQYGFVFGIFELTVFIVSPIYGNYLYKIGPKFMFNAGIFTTATTCILFGFLDRIQNCNAFIGFSFAIRIVEAMGNSGFLTASFSIIAKEFPQNVGATFACLETCFGLGMIVGPTLGGALFELGGYTLPFVVLGCMLLGAASFTYCILPSYSNESKGEPENSGSMLELVKIPAIALAAYAIMASSVSIGFLQATLEPHLRPLGLSPFQLGLMFVLNGATYGLFAPLWGFLCDKLVNPRLVVIFGAFVVMTSFILIGPAPFLPIPTTLPLCIVALVLHGTGFGAELVATFTSAHRDAVTNGFPDDIQTYGLVSGMWTSTFALGAFIGPSVAGALFDLVGFAWASVCVVVLHVLVAVLFMLNMCCTSRRRQDSGGIYTKIHHSLAQGDTEKAGLIPGAAGLIPSAAGLIPSAAENKTALLRSISDSSYFSATSDSSEEYYVY</sequence>
<dbReference type="GO" id="GO:0016020">
    <property type="term" value="C:membrane"/>
    <property type="evidence" value="ECO:0007669"/>
    <property type="project" value="UniProtKB-SubCell"/>
</dbReference>
<dbReference type="Pfam" id="PF07690">
    <property type="entry name" value="MFS_1"/>
    <property type="match status" value="1"/>
</dbReference>
<keyword evidence="9" id="KW-0732">Signal</keyword>
<feature type="transmembrane region" description="Helical" evidence="8">
    <location>
        <begin position="381"/>
        <end position="401"/>
    </location>
</feature>
<keyword evidence="7 8" id="KW-0472">Membrane</keyword>
<dbReference type="PROSITE" id="PS50850">
    <property type="entry name" value="MFS"/>
    <property type="match status" value="1"/>
</dbReference>
<dbReference type="InterPro" id="IPR011701">
    <property type="entry name" value="MFS"/>
</dbReference>
<comment type="caution">
    <text evidence="11">The sequence shown here is derived from an EMBL/GenBank/DDBJ whole genome shotgun (WGS) entry which is preliminary data.</text>
</comment>
<feature type="transmembrane region" description="Helical" evidence="8">
    <location>
        <begin position="75"/>
        <end position="94"/>
    </location>
</feature>
<keyword evidence="3" id="KW-0813">Transport</keyword>
<dbReference type="AlphaFoldDB" id="A0A8J4YPD9"/>
<dbReference type="PRINTS" id="PR01035">
    <property type="entry name" value="TCRTETA"/>
</dbReference>
<comment type="subcellular location">
    <subcellularLocation>
        <location evidence="1">Membrane</location>
        <topology evidence="1">Multi-pass membrane protein</topology>
    </subcellularLocation>
</comment>
<gene>
    <name evidence="11" type="primary">Slc18b1_0</name>
    <name evidence="11" type="ORF">GWK47_037457</name>
</gene>
<proteinExistence type="inferred from homology"/>
<dbReference type="GO" id="GO:0022857">
    <property type="term" value="F:transmembrane transporter activity"/>
    <property type="evidence" value="ECO:0007669"/>
    <property type="project" value="InterPro"/>
</dbReference>
<name>A0A8J4YPD9_CHIOP</name>
<evidence type="ECO:0000256" key="4">
    <source>
        <dbReference type="ARBA" id="ARBA00022692"/>
    </source>
</evidence>
<reference evidence="11" key="1">
    <citation type="submission" date="2020-07" db="EMBL/GenBank/DDBJ databases">
        <title>The High-quality genome of the commercially important snow crab, Chionoecetes opilio.</title>
        <authorList>
            <person name="Jeong J.-H."/>
            <person name="Ryu S."/>
        </authorList>
    </citation>
    <scope>NUCLEOTIDE SEQUENCE</scope>
    <source>
        <strain evidence="11">MADBK_172401_WGS</strain>
        <tissue evidence="11">Digestive gland</tissue>
    </source>
</reference>
<dbReference type="InterPro" id="IPR001958">
    <property type="entry name" value="Tet-R_TetA/multi-R_MdtG-like"/>
</dbReference>
<dbReference type="Gene3D" id="1.20.1250.20">
    <property type="entry name" value="MFS general substrate transporter like domains"/>
    <property type="match status" value="2"/>
</dbReference>
<evidence type="ECO:0000313" key="12">
    <source>
        <dbReference type="Proteomes" id="UP000770661"/>
    </source>
</evidence>
<feature type="signal peptide" evidence="9">
    <location>
        <begin position="1"/>
        <end position="22"/>
    </location>
</feature>